<feature type="binding site" evidence="17">
    <location>
        <begin position="32"/>
        <end position="39"/>
    </location>
    <ligand>
        <name>GTP</name>
        <dbReference type="ChEBI" id="CHEBI:37565"/>
    </ligand>
</feature>
<evidence type="ECO:0000256" key="12">
    <source>
        <dbReference type="ARBA" id="ARBA00023136"/>
    </source>
</evidence>
<dbReference type="InterPro" id="IPR006687">
    <property type="entry name" value="Small_GTPase_SAR1"/>
</dbReference>
<keyword evidence="9 19" id="KW-0653">Protein transport</keyword>
<evidence type="ECO:0000256" key="8">
    <source>
        <dbReference type="ARBA" id="ARBA00022892"/>
    </source>
</evidence>
<feature type="binding site" evidence="16">
    <location>
        <position position="182"/>
    </location>
    <ligand>
        <name>GTP</name>
        <dbReference type="ChEBI" id="CHEBI:37565"/>
    </ligand>
</feature>
<feature type="binding site" evidence="16">
    <location>
        <position position="134"/>
    </location>
    <ligand>
        <name>GTP</name>
        <dbReference type="ChEBI" id="CHEBI:37565"/>
    </ligand>
</feature>
<feature type="binding site" evidence="17">
    <location>
        <begin position="134"/>
        <end position="137"/>
    </location>
    <ligand>
        <name>GTP</name>
        <dbReference type="ChEBI" id="CHEBI:37565"/>
    </ligand>
</feature>
<dbReference type="SMART" id="SM00177">
    <property type="entry name" value="ARF"/>
    <property type="match status" value="1"/>
</dbReference>
<keyword evidence="10 19" id="KW-0333">Golgi apparatus</keyword>
<keyword evidence="15" id="KW-0479">Metal-binding</keyword>
<keyword evidence="5 16" id="KW-0547">Nucleotide-binding</keyword>
<dbReference type="GO" id="GO:0046872">
    <property type="term" value="F:metal ion binding"/>
    <property type="evidence" value="ECO:0007669"/>
    <property type="project" value="UniProtKB-KW"/>
</dbReference>
<reference evidence="21 22" key="1">
    <citation type="submission" date="2016-11" db="UniProtKB">
        <authorList>
            <consortium name="WormBaseParasite"/>
        </authorList>
    </citation>
    <scope>IDENTIFICATION</scope>
</reference>
<organism evidence="20 21">
    <name type="scientific">Macrostomum lignano</name>
    <dbReference type="NCBI Taxonomy" id="282301"/>
    <lineage>
        <taxon>Eukaryota</taxon>
        <taxon>Metazoa</taxon>
        <taxon>Spiralia</taxon>
        <taxon>Lophotrochozoa</taxon>
        <taxon>Platyhelminthes</taxon>
        <taxon>Rhabditophora</taxon>
        <taxon>Macrostomorpha</taxon>
        <taxon>Macrostomida</taxon>
        <taxon>Macrostomidae</taxon>
        <taxon>Macrostomum</taxon>
    </lineage>
</organism>
<keyword evidence="7 19" id="KW-0256">Endoplasmic reticulum</keyword>
<evidence type="ECO:0000256" key="17">
    <source>
        <dbReference type="PIRSR" id="PIRSR606689-1"/>
    </source>
</evidence>
<dbReference type="STRING" id="282301.A0A1I8G4X2"/>
<dbReference type="GO" id="GO:0005789">
    <property type="term" value="C:endoplasmic reticulum membrane"/>
    <property type="evidence" value="ECO:0007669"/>
    <property type="project" value="UniProtKB-SubCell"/>
</dbReference>
<evidence type="ECO:0000256" key="5">
    <source>
        <dbReference type="ARBA" id="ARBA00022741"/>
    </source>
</evidence>
<dbReference type="OrthoDB" id="15478at2759"/>
<dbReference type="InterPro" id="IPR005225">
    <property type="entry name" value="Small_GTP-bd"/>
</dbReference>
<evidence type="ECO:0000256" key="15">
    <source>
        <dbReference type="PIRSR" id="PIRSR606687-1"/>
    </source>
</evidence>
<comment type="subcellular location">
    <subcellularLocation>
        <location evidence="1">Endoplasmic reticulum membrane</location>
        <topology evidence="1">Peripheral membrane protein</topology>
    </subcellularLocation>
    <subcellularLocation>
        <location evidence="13">Golgi apparatus</location>
        <location evidence="13">Golgi stack membrane</location>
        <topology evidence="13">Peripheral membrane protein</topology>
    </subcellularLocation>
</comment>
<evidence type="ECO:0000256" key="13">
    <source>
        <dbReference type="ARBA" id="ARBA00037843"/>
    </source>
</evidence>
<dbReference type="NCBIfam" id="TIGR00231">
    <property type="entry name" value="small_GTP"/>
    <property type="match status" value="1"/>
</dbReference>
<dbReference type="Pfam" id="PF00025">
    <property type="entry name" value="Arf"/>
    <property type="match status" value="1"/>
</dbReference>
<evidence type="ECO:0000256" key="3">
    <source>
        <dbReference type="ARBA" id="ARBA00011984"/>
    </source>
</evidence>
<dbReference type="PROSITE" id="PS51417">
    <property type="entry name" value="ARF"/>
    <property type="match status" value="1"/>
</dbReference>
<sequence>MSGWWDWISGSVSGILGYLGLWKKSGKLVFLGLDNAGKTTLLHMLKDDRMGTHNPTLYPTTEELSIGGMKFTTFDLGGHEQARKVWKTYFPAVDGIVFIVDAWDRQRLEEAHVELDNLLADEQVASAPILVLGNKIDKPGAASEEELRYYLGLHGRTTGKSDARSRNELAQRPLELFMCSILKRQGYGEAFRWLSNYI</sequence>
<dbReference type="WBParaSite" id="maker-uti_cns_0001816-snap-gene-0.4-mRNA-1">
    <property type="protein sequence ID" value="maker-uti_cns_0001816-snap-gene-0.4-mRNA-1"/>
    <property type="gene ID" value="maker-uti_cns_0001816-snap-gene-0.4"/>
</dbReference>
<dbReference type="SMART" id="SM00178">
    <property type="entry name" value="SAR"/>
    <property type="match status" value="1"/>
</dbReference>
<dbReference type="Proteomes" id="UP000095280">
    <property type="component" value="Unplaced"/>
</dbReference>
<feature type="binding site" evidence="15">
    <location>
        <position position="34"/>
    </location>
    <ligand>
        <name>Mg(2+)</name>
        <dbReference type="ChEBI" id="CHEBI:18420"/>
    </ligand>
</feature>
<feature type="binding site" evidence="16">
    <location>
        <position position="39"/>
    </location>
    <ligand>
        <name>GTP</name>
        <dbReference type="ChEBI" id="CHEBI:37565"/>
    </ligand>
</feature>
<evidence type="ECO:0000256" key="11">
    <source>
        <dbReference type="ARBA" id="ARBA00023134"/>
    </source>
</evidence>
<evidence type="ECO:0000256" key="19">
    <source>
        <dbReference type="RuleBase" id="RU003926"/>
    </source>
</evidence>
<evidence type="ECO:0000256" key="2">
    <source>
        <dbReference type="ARBA" id="ARBA00007507"/>
    </source>
</evidence>
<evidence type="ECO:0000256" key="14">
    <source>
        <dbReference type="ARBA" id="ARBA00047660"/>
    </source>
</evidence>
<dbReference type="CDD" id="cd00879">
    <property type="entry name" value="Sar1"/>
    <property type="match status" value="1"/>
</dbReference>
<dbReference type="Gene3D" id="3.40.50.300">
    <property type="entry name" value="P-loop containing nucleotide triphosphate hydrolases"/>
    <property type="match status" value="1"/>
</dbReference>
<dbReference type="GO" id="GO:0005525">
    <property type="term" value="F:GTP binding"/>
    <property type="evidence" value="ECO:0007669"/>
    <property type="project" value="UniProtKB-KW"/>
</dbReference>
<feature type="binding site" evidence="16">
    <location>
        <position position="37"/>
    </location>
    <ligand>
        <name>GTP</name>
        <dbReference type="ChEBI" id="CHEBI:37565"/>
    </ligand>
</feature>
<evidence type="ECO:0000256" key="4">
    <source>
        <dbReference type="ARBA" id="ARBA00022448"/>
    </source>
</evidence>
<accession>A0A1I8G4X2</accession>
<dbReference type="GO" id="GO:0006886">
    <property type="term" value="P:intracellular protein transport"/>
    <property type="evidence" value="ECO:0007669"/>
    <property type="project" value="InterPro"/>
</dbReference>
<dbReference type="FunFam" id="3.40.50.300:FF:000161">
    <property type="entry name" value="Small COPII coat GTPase"/>
    <property type="match status" value="1"/>
</dbReference>
<dbReference type="GO" id="GO:0003925">
    <property type="term" value="F:G protein activity"/>
    <property type="evidence" value="ECO:0007669"/>
    <property type="project" value="UniProtKB-EC"/>
</dbReference>
<evidence type="ECO:0000256" key="1">
    <source>
        <dbReference type="ARBA" id="ARBA00004406"/>
    </source>
</evidence>
<dbReference type="GO" id="GO:0032580">
    <property type="term" value="C:Golgi cisterna membrane"/>
    <property type="evidence" value="ECO:0007669"/>
    <property type="project" value="UniProtKB-SubCell"/>
</dbReference>
<dbReference type="PROSITE" id="PS51422">
    <property type="entry name" value="SAR1"/>
    <property type="match status" value="1"/>
</dbReference>
<keyword evidence="11 17" id="KW-0342">GTP-binding</keyword>
<evidence type="ECO:0000256" key="7">
    <source>
        <dbReference type="ARBA" id="ARBA00022824"/>
    </source>
</evidence>
<protein>
    <recommendedName>
        <fullName evidence="3">small monomeric GTPase</fullName>
        <ecNumber evidence="3">3.6.5.2</ecNumber>
    </recommendedName>
</protein>
<evidence type="ECO:0000313" key="21">
    <source>
        <dbReference type="WBParaSite" id="maker-uti_cns_0000769-snap-gene-1.12-mRNA-1"/>
    </source>
</evidence>
<keyword evidence="15" id="KW-0460">Magnesium</keyword>
<proteinExistence type="inferred from homology"/>
<dbReference type="EC" id="3.6.5.2" evidence="3"/>
<feature type="binding site" evidence="16">
    <location>
        <position position="38"/>
    </location>
    <ligand>
        <name>GTP</name>
        <dbReference type="ChEBI" id="CHEBI:37565"/>
    </ligand>
</feature>
<dbReference type="PANTHER" id="PTHR45684">
    <property type="entry name" value="RE74312P"/>
    <property type="match status" value="1"/>
</dbReference>
<dbReference type="InterPro" id="IPR006689">
    <property type="entry name" value="Small_GTPase_ARF/SAR"/>
</dbReference>
<dbReference type="InterPro" id="IPR027417">
    <property type="entry name" value="P-loop_NTPase"/>
</dbReference>
<dbReference type="WBParaSite" id="maker-uti_cns_0002651-snap-gene-0.5-mRNA-1">
    <property type="protein sequence ID" value="maker-uti_cns_0002651-snap-gene-0.5-mRNA-1"/>
    <property type="gene ID" value="maker-uti_cns_0002651-snap-gene-0.5"/>
</dbReference>
<feature type="binding site" evidence="16">
    <location>
        <position position="135"/>
    </location>
    <ligand>
        <name>GTP</name>
        <dbReference type="ChEBI" id="CHEBI:37565"/>
    </ligand>
</feature>
<dbReference type="WBParaSite" id="maker-uti_cns_0000769-snap-gene-1.12-mRNA-1">
    <property type="protein sequence ID" value="maker-uti_cns_0000769-snap-gene-1.12-mRNA-1"/>
    <property type="gene ID" value="maker-uti_cns_0000769-snap-gene-1.12"/>
</dbReference>
<keyword evidence="20" id="KW-1185">Reference proteome</keyword>
<evidence type="ECO:0000256" key="6">
    <source>
        <dbReference type="ARBA" id="ARBA00022801"/>
    </source>
</evidence>
<comment type="catalytic activity">
    <reaction evidence="14">
        <text>GTP + H2O = GDP + phosphate + H(+)</text>
        <dbReference type="Rhea" id="RHEA:19669"/>
        <dbReference type="ChEBI" id="CHEBI:15377"/>
        <dbReference type="ChEBI" id="CHEBI:15378"/>
        <dbReference type="ChEBI" id="CHEBI:37565"/>
        <dbReference type="ChEBI" id="CHEBI:43474"/>
        <dbReference type="ChEBI" id="CHEBI:58189"/>
        <dbReference type="EC" id="3.6.5.2"/>
    </reaction>
    <physiologicalReaction direction="left-to-right" evidence="14">
        <dbReference type="Rhea" id="RHEA:19670"/>
    </physiologicalReaction>
</comment>
<keyword evidence="12" id="KW-0472">Membrane</keyword>
<evidence type="ECO:0000313" key="22">
    <source>
        <dbReference type="WBParaSite" id="maker-uti_cns_0001816-snap-gene-0.4-mRNA-1"/>
    </source>
</evidence>
<feature type="binding site" evidence="17">
    <location>
        <position position="78"/>
    </location>
    <ligand>
        <name>GTP</name>
        <dbReference type="ChEBI" id="CHEBI:37565"/>
    </ligand>
</feature>
<evidence type="ECO:0000256" key="16">
    <source>
        <dbReference type="PIRSR" id="PIRSR606687-2"/>
    </source>
</evidence>
<keyword evidence="8 19" id="KW-0931">ER-Golgi transport</keyword>
<evidence type="ECO:0000256" key="18">
    <source>
        <dbReference type="PIRSR" id="PIRSR606689-2"/>
    </source>
</evidence>
<keyword evidence="6" id="KW-0378">Hydrolase</keyword>
<evidence type="ECO:0000256" key="10">
    <source>
        <dbReference type="ARBA" id="ARBA00023034"/>
    </source>
</evidence>
<feature type="binding site" evidence="18">
    <location>
        <position position="39"/>
    </location>
    <ligand>
        <name>Mg(2+)</name>
        <dbReference type="ChEBI" id="CHEBI:18420"/>
    </ligand>
</feature>
<dbReference type="GO" id="GO:0016192">
    <property type="term" value="P:vesicle-mediated transport"/>
    <property type="evidence" value="ECO:0007669"/>
    <property type="project" value="UniProtKB-KW"/>
</dbReference>
<feature type="binding site" evidence="18">
    <location>
        <position position="56"/>
    </location>
    <ligand>
        <name>Mg(2+)</name>
        <dbReference type="ChEBI" id="CHEBI:18420"/>
    </ligand>
</feature>
<feature type="binding site" evidence="16">
    <location>
        <position position="137"/>
    </location>
    <ligand>
        <name>GTP</name>
        <dbReference type="ChEBI" id="CHEBI:37565"/>
    </ligand>
</feature>
<keyword evidence="4 19" id="KW-0813">Transport</keyword>
<name>A0A1I8G4X2_9PLAT</name>
<comment type="similarity">
    <text evidence="2 19">Belongs to the small GTPase superfamily. SAR1 family.</text>
</comment>
<evidence type="ECO:0000313" key="20">
    <source>
        <dbReference type="Proteomes" id="UP000095280"/>
    </source>
</evidence>
<dbReference type="SUPFAM" id="SSF52540">
    <property type="entry name" value="P-loop containing nucleoside triphosphate hydrolases"/>
    <property type="match status" value="1"/>
</dbReference>
<feature type="binding site" evidence="16">
    <location>
        <position position="181"/>
    </location>
    <ligand>
        <name>GTP</name>
        <dbReference type="ChEBI" id="CHEBI:37565"/>
    </ligand>
</feature>
<feature type="binding site" evidence="16">
    <location>
        <position position="40"/>
    </location>
    <ligand>
        <name>GTP</name>
        <dbReference type="ChEBI" id="CHEBI:37565"/>
    </ligand>
</feature>
<evidence type="ECO:0000256" key="9">
    <source>
        <dbReference type="ARBA" id="ARBA00022927"/>
    </source>
</evidence>
<dbReference type="AlphaFoldDB" id="A0A1I8G4X2"/>
<feature type="binding site" evidence="16">
    <location>
        <position position="35"/>
    </location>
    <ligand>
        <name>GTP</name>
        <dbReference type="ChEBI" id="CHEBI:37565"/>
    </ligand>
</feature>
<dbReference type="PRINTS" id="PR00328">
    <property type="entry name" value="SAR1GTPBP"/>
</dbReference>